<keyword evidence="4" id="KW-0863">Zinc-finger</keyword>
<feature type="compositionally biased region" description="Polar residues" evidence="7">
    <location>
        <begin position="642"/>
        <end position="663"/>
    </location>
</feature>
<dbReference type="Pfam" id="PF00400">
    <property type="entry name" value="WD40"/>
    <property type="match status" value="1"/>
</dbReference>
<dbReference type="InterPro" id="IPR015943">
    <property type="entry name" value="WD40/YVTN_repeat-like_dom_sf"/>
</dbReference>
<dbReference type="GO" id="GO:0061700">
    <property type="term" value="C:GATOR2 complex"/>
    <property type="evidence" value="ECO:0007669"/>
    <property type="project" value="TreeGrafter"/>
</dbReference>
<evidence type="ECO:0000256" key="1">
    <source>
        <dbReference type="ARBA" id="ARBA00022574"/>
    </source>
</evidence>
<keyword evidence="1 6" id="KW-0853">WD repeat</keyword>
<dbReference type="Gene3D" id="2.130.10.10">
    <property type="entry name" value="YVTN repeat-like/Quinoprotein amine dehydrogenase"/>
    <property type="match status" value="1"/>
</dbReference>
<dbReference type="RefSeq" id="XP_064655913.1">
    <property type="nucleotide sequence ID" value="XM_064806054.1"/>
</dbReference>
<dbReference type="SMART" id="SM00320">
    <property type="entry name" value="WD40"/>
    <property type="match status" value="3"/>
</dbReference>
<dbReference type="GO" id="GO:1904263">
    <property type="term" value="P:positive regulation of TORC1 signaling"/>
    <property type="evidence" value="ECO:0007669"/>
    <property type="project" value="TreeGrafter"/>
</dbReference>
<evidence type="ECO:0000256" key="2">
    <source>
        <dbReference type="ARBA" id="ARBA00022723"/>
    </source>
</evidence>
<evidence type="ECO:0000313" key="9">
    <source>
        <dbReference type="Proteomes" id="UP001337655"/>
    </source>
</evidence>
<feature type="region of interest" description="Disordered" evidence="7">
    <location>
        <begin position="1198"/>
        <end position="1245"/>
    </location>
</feature>
<dbReference type="InterPro" id="IPR001680">
    <property type="entry name" value="WD40_rpt"/>
</dbReference>
<feature type="region of interest" description="Disordered" evidence="7">
    <location>
        <begin position="1"/>
        <end position="59"/>
    </location>
</feature>
<evidence type="ECO:0000256" key="5">
    <source>
        <dbReference type="ARBA" id="ARBA00022833"/>
    </source>
</evidence>
<feature type="region of interest" description="Disordered" evidence="7">
    <location>
        <begin position="422"/>
        <end position="452"/>
    </location>
</feature>
<feature type="compositionally biased region" description="Polar residues" evidence="7">
    <location>
        <begin position="1236"/>
        <end position="1245"/>
    </location>
</feature>
<sequence length="1245" mass="136758">MSHSRRSSTIPFASGDAPSAPPLPAPRPLQRARDAATRLFGYSSRAPSPEEDDRIPYGGGPRFAALSATQNASASHRTGLEINTIAINESGTHALLGGKEIFKTVKVEDGTCAEEVNLRSAIRSTPTQASGKARQIYSINIADVAWAKGDSGDYVAAATSSGKIILYDLGHAGLQAAQLHEHARQASIRMCAQVRDVRLANTLKSKHKYSGQADGIRDVKWSPTEGVDFAFGTDSGWIQRWDLRNMKTAKVKIPAHGVTCNAIDWHPDGKHIASASADKTVRVWDFSTARRQKASWEVRTPHPVLNARWRPSCESSQAYDNGARHCTQLVTAYDPSHPVLHVWDLRRPALPFRELTTYPSAPSDLLWHSQDLLWTVGREGVFLQTDIQYATKTITKRNLQAISVSPQGEVNIATTRRWCRRSFETDQTQPAPQRRRIDLNQTPDHSGLSRSWADDSVDHSFLSISPEKLSREPSVKSRTQSLSMTTMNDEAHAQLSTAYLSDVLSGRRSFRPSQAACRGLLQIRKDPQAFKYLAQHLSLDLRPALLEKDFLAAFRTLVESNAKCLEALDLFRLAQSWQIVSFIMTDHLQERHRSKQQQLLGGEKTGKKITHRSVFRDIASKSVAGPMRSPASSPADIKPVSSIAQQLAISESASEQRTPQAQPRQDGVSVTVPEEKNQLTLPTFALLQRPWPRSPSTQQVEENEVPLTRRNLDGLQEQQLSNSVNRRDMVHRWNTQPKEPLSLESADKNGVWIQPKLQKHDSNESFAFLAESSDSRDPSFPSSFNSNESISGPLRMVAERPAERPSRTRLKNDASMDGVEAFNFFAKPDAAIARTATLGRTKSRTANNTIALTNGDAGNDASHGPSGAPQTSYFQHIGPGSYPDENGISPLAEVQPPSPQLQVPDIQAIEEKFSARHEKTGGVRDNGIVRCSSEKPEAHDITHELESVFLPEDGDADVELGKPFLLRDVVQEMASGYARKGNAQSAAALYLLLGPLLPRTHPLPANETEVTASACIESLKLVGFDQDGVEQVLLGYVDAIVSSGLQPLQVEAVLEAYHDQLLSQQLFDEAAELRKLSYPVHVGVYDQALKDNYIHLKCGSCGKPLVNGMSKLLCETCNTKQLPCPVCWCDRSPLAREGPALAGIAHVFTTCLLCNHSGHATCLQVWFQESGEGDGGCPIPGCLCDCVAGSWRAQKTALAEKKRRSRDHGRVKSDEWPAQANRAVEKTRSVLAPRSVKSSRSGSGT</sequence>
<accession>A0AAV9P351</accession>
<evidence type="ECO:0000313" key="8">
    <source>
        <dbReference type="EMBL" id="KAK5165901.1"/>
    </source>
</evidence>
<evidence type="ECO:0000256" key="7">
    <source>
        <dbReference type="SAM" id="MobiDB-lite"/>
    </source>
</evidence>
<name>A0AAV9P351_9PEZI</name>
<dbReference type="PANTHER" id="PTHR46200">
    <property type="entry name" value="GATOR COMPLEX PROTEIN WDR24"/>
    <property type="match status" value="1"/>
</dbReference>
<keyword evidence="5" id="KW-0862">Zinc</keyword>
<dbReference type="PROSITE" id="PS50082">
    <property type="entry name" value="WD_REPEATS_2"/>
    <property type="match status" value="1"/>
</dbReference>
<feature type="repeat" description="WD" evidence="6">
    <location>
        <begin position="253"/>
        <end position="294"/>
    </location>
</feature>
<feature type="region of interest" description="Disordered" evidence="7">
    <location>
        <begin position="620"/>
        <end position="672"/>
    </location>
</feature>
<comment type="caution">
    <text evidence="8">The sequence shown here is derived from an EMBL/GenBank/DDBJ whole genome shotgun (WGS) entry which is preliminary data.</text>
</comment>
<dbReference type="PANTHER" id="PTHR46200:SF1">
    <property type="entry name" value="GATOR COMPLEX PROTEIN WDR24"/>
    <property type="match status" value="1"/>
</dbReference>
<dbReference type="EMBL" id="JAVRRT010000015">
    <property type="protein sequence ID" value="KAK5165901.1"/>
    <property type="molecule type" value="Genomic_DNA"/>
</dbReference>
<dbReference type="GO" id="GO:0016239">
    <property type="term" value="P:positive regulation of macroautophagy"/>
    <property type="evidence" value="ECO:0007669"/>
    <property type="project" value="TreeGrafter"/>
</dbReference>
<organism evidence="8 9">
    <name type="scientific">Saxophila tyrrhenica</name>
    <dbReference type="NCBI Taxonomy" id="1690608"/>
    <lineage>
        <taxon>Eukaryota</taxon>
        <taxon>Fungi</taxon>
        <taxon>Dikarya</taxon>
        <taxon>Ascomycota</taxon>
        <taxon>Pezizomycotina</taxon>
        <taxon>Dothideomycetes</taxon>
        <taxon>Dothideomycetidae</taxon>
        <taxon>Mycosphaerellales</taxon>
        <taxon>Extremaceae</taxon>
        <taxon>Saxophila</taxon>
    </lineage>
</organism>
<dbReference type="Proteomes" id="UP001337655">
    <property type="component" value="Unassembled WGS sequence"/>
</dbReference>
<dbReference type="AlphaFoldDB" id="A0AAV9P351"/>
<keyword evidence="3" id="KW-0677">Repeat</keyword>
<dbReference type="InterPro" id="IPR019775">
    <property type="entry name" value="WD40_repeat_CS"/>
</dbReference>
<dbReference type="SUPFAM" id="SSF50978">
    <property type="entry name" value="WD40 repeat-like"/>
    <property type="match status" value="1"/>
</dbReference>
<feature type="region of interest" description="Disordered" evidence="7">
    <location>
        <begin position="772"/>
        <end position="792"/>
    </location>
</feature>
<dbReference type="PROSITE" id="PS50294">
    <property type="entry name" value="WD_REPEATS_REGION"/>
    <property type="match status" value="1"/>
</dbReference>
<feature type="compositionally biased region" description="Low complexity" evidence="7">
    <location>
        <begin position="778"/>
        <end position="791"/>
    </location>
</feature>
<dbReference type="PROSITE" id="PS00678">
    <property type="entry name" value="WD_REPEATS_1"/>
    <property type="match status" value="1"/>
</dbReference>
<keyword evidence="2" id="KW-0479">Metal-binding</keyword>
<dbReference type="GO" id="GO:0005774">
    <property type="term" value="C:vacuolar membrane"/>
    <property type="evidence" value="ECO:0007669"/>
    <property type="project" value="TreeGrafter"/>
</dbReference>
<feature type="region of interest" description="Disordered" evidence="7">
    <location>
        <begin position="854"/>
        <end position="899"/>
    </location>
</feature>
<dbReference type="InterPro" id="IPR037590">
    <property type="entry name" value="WDR24"/>
</dbReference>
<protein>
    <submittedName>
        <fullName evidence="8">SEA (Seh1-associated) complex subunit</fullName>
    </submittedName>
</protein>
<dbReference type="GO" id="GO:0005829">
    <property type="term" value="C:cytosol"/>
    <property type="evidence" value="ECO:0007669"/>
    <property type="project" value="TreeGrafter"/>
</dbReference>
<dbReference type="GeneID" id="89930157"/>
<evidence type="ECO:0000256" key="4">
    <source>
        <dbReference type="ARBA" id="ARBA00022771"/>
    </source>
</evidence>
<evidence type="ECO:0000256" key="6">
    <source>
        <dbReference type="PROSITE-ProRule" id="PRU00221"/>
    </source>
</evidence>
<dbReference type="InterPro" id="IPR036322">
    <property type="entry name" value="WD40_repeat_dom_sf"/>
</dbReference>
<reference evidence="8 9" key="1">
    <citation type="submission" date="2023-08" db="EMBL/GenBank/DDBJ databases">
        <title>Black Yeasts Isolated from many extreme environments.</title>
        <authorList>
            <person name="Coleine C."/>
            <person name="Stajich J.E."/>
            <person name="Selbmann L."/>
        </authorList>
    </citation>
    <scope>NUCLEOTIDE SEQUENCE [LARGE SCALE GENOMIC DNA]</scope>
    <source>
        <strain evidence="8 9">CCFEE 5935</strain>
    </source>
</reference>
<gene>
    <name evidence="8" type="primary">RTC1</name>
    <name evidence="8" type="ORF">LTR77_008825</name>
</gene>
<proteinExistence type="predicted"/>
<evidence type="ECO:0000256" key="3">
    <source>
        <dbReference type="ARBA" id="ARBA00022737"/>
    </source>
</evidence>
<keyword evidence="9" id="KW-1185">Reference proteome</keyword>
<dbReference type="GO" id="GO:0008270">
    <property type="term" value="F:zinc ion binding"/>
    <property type="evidence" value="ECO:0007669"/>
    <property type="project" value="UniProtKB-KW"/>
</dbReference>